<dbReference type="AlphaFoldDB" id="X1KQ71"/>
<comment type="caution">
    <text evidence="1">The sequence shown here is derived from an EMBL/GenBank/DDBJ whole genome shotgun (WGS) entry which is preliminary data.</text>
</comment>
<organism evidence="1">
    <name type="scientific">marine sediment metagenome</name>
    <dbReference type="NCBI Taxonomy" id="412755"/>
    <lineage>
        <taxon>unclassified sequences</taxon>
        <taxon>metagenomes</taxon>
        <taxon>ecological metagenomes</taxon>
    </lineage>
</organism>
<dbReference type="SUPFAM" id="SSF53850">
    <property type="entry name" value="Periplasmic binding protein-like II"/>
    <property type="match status" value="1"/>
</dbReference>
<dbReference type="EMBL" id="BARV01002757">
    <property type="protein sequence ID" value="GAH95780.1"/>
    <property type="molecule type" value="Genomic_DNA"/>
</dbReference>
<dbReference type="CDD" id="cd13585">
    <property type="entry name" value="PBP2_TMBP_like"/>
    <property type="match status" value="1"/>
</dbReference>
<accession>X1KQ71</accession>
<gene>
    <name evidence="1" type="ORF">S06H3_06941</name>
</gene>
<dbReference type="PANTHER" id="PTHR43649:SF12">
    <property type="entry name" value="DIACETYLCHITOBIOSE BINDING PROTEIN DASA"/>
    <property type="match status" value="1"/>
</dbReference>
<feature type="non-terminal residue" evidence="1">
    <location>
        <position position="292"/>
    </location>
</feature>
<sequence>MAAGSSAYDVVEFDNCWVAQFAETEWLLPLENYAGTEYIQDMLPALNSLFSAKGHLYGVTWNNDMRFFMYNARMLKEAGIADPPSTWNELVEQSRRLMAAGTAKYGFIEGWEMGQALANAQTVFAHSFGGRLLDERGNPTLDSSECVGALQFMVDLLHKYRIVDPASLTSSQEVSQNVFLRGDTAFFPQAWPGLYRYSRNPEVSNIVEEVEVAPKPLGVTKGIGAALSLPEALAIPKTSKHPDEAWAFIQFITNKETNKAQSLAIGSLPIWTELFTDPELLKLYPYWKQFGK</sequence>
<evidence type="ECO:0008006" key="2">
    <source>
        <dbReference type="Google" id="ProtNLM"/>
    </source>
</evidence>
<dbReference type="Pfam" id="PF01547">
    <property type="entry name" value="SBP_bac_1"/>
    <property type="match status" value="1"/>
</dbReference>
<reference evidence="1" key="1">
    <citation type="journal article" date="2014" name="Front. Microbiol.">
        <title>High frequency of phylogenetically diverse reductive dehalogenase-homologous genes in deep subseafloor sedimentary metagenomes.</title>
        <authorList>
            <person name="Kawai M."/>
            <person name="Futagami T."/>
            <person name="Toyoda A."/>
            <person name="Takaki Y."/>
            <person name="Nishi S."/>
            <person name="Hori S."/>
            <person name="Arai W."/>
            <person name="Tsubouchi T."/>
            <person name="Morono Y."/>
            <person name="Uchiyama I."/>
            <person name="Ito T."/>
            <person name="Fujiyama A."/>
            <person name="Inagaki F."/>
            <person name="Takami H."/>
        </authorList>
    </citation>
    <scope>NUCLEOTIDE SEQUENCE</scope>
    <source>
        <strain evidence="1">Expedition CK06-06</strain>
    </source>
</reference>
<evidence type="ECO:0000313" key="1">
    <source>
        <dbReference type="EMBL" id="GAH95780.1"/>
    </source>
</evidence>
<dbReference type="Gene3D" id="3.40.190.10">
    <property type="entry name" value="Periplasmic binding protein-like II"/>
    <property type="match status" value="2"/>
</dbReference>
<protein>
    <recommendedName>
        <fullName evidence="2">Extracellular solute-binding protein</fullName>
    </recommendedName>
</protein>
<name>X1KQ71_9ZZZZ</name>
<dbReference type="InterPro" id="IPR050490">
    <property type="entry name" value="Bact_solute-bd_prot1"/>
</dbReference>
<dbReference type="InterPro" id="IPR006059">
    <property type="entry name" value="SBP"/>
</dbReference>
<proteinExistence type="predicted"/>
<dbReference type="PANTHER" id="PTHR43649">
    <property type="entry name" value="ARABINOSE-BINDING PROTEIN-RELATED"/>
    <property type="match status" value="1"/>
</dbReference>